<evidence type="ECO:0000313" key="2">
    <source>
        <dbReference type="Proteomes" id="UP000181897"/>
    </source>
</evidence>
<dbReference type="EMBL" id="CP018081">
    <property type="protein sequence ID" value="APE46273.1"/>
    <property type="molecule type" value="Genomic_DNA"/>
</dbReference>
<name>A0A1J0WPF8_9RHOB</name>
<proteinExistence type="predicted"/>
<geneLocation type="plasmid" evidence="1 2">
    <name>unnamed5</name>
</geneLocation>
<dbReference type="Proteomes" id="UP000181897">
    <property type="component" value="Plasmid unnamed5"/>
</dbReference>
<sequence>MMLPRPLELVVSLREDQQVKPTFDVLSNLGAVDENGAKLLGAMISFSTEYQDLAQIDRGNGLFRSLLDSRIVIATLRSLLDQSGRLYPDDLKTLRVTWEPESGATVPASASGTELFEWASEIERNFYDTMDDLGEPDALQGGHTRLDSLKWFARARMFDGRGEVRSRRILLFDELQFLDNAQRKSLINLVTNAREPCGIWIAERLDAMSHQDLLTEGALEKRDYDSVIQLETQWSGKRSSGFTRFAEQIANLRASKADGFEGREFFPLVANEEELAQGENRYGEKSSEIETRLVEKTAGDSRYEEWISAAREDRRDAISSAIKWRSTEILIERDLRRSQASFAFDVLPADELDEKEKAVSRAAEHFLRTEMETPLYFGKDTLAAVASSNIDQYLEVAGALFEEISAKITGPRSIPRSLSAERQDAIIREVAELRWEGLVRRLPQGYDAKRFLEALGKYCRDQTFRPTAPYMPGVTGFAISMQDRNTLANEDEKKIKHLLQLRNVVTSLVAHNLITPHLDRKAKGKSYMVFYLNRLLCVKFGLPLGYGGWREQSLGTLHRWMELGDIGEQSDREPRLV</sequence>
<dbReference type="AlphaFoldDB" id="A0A1J0WPF8"/>
<gene>
    <name evidence="1" type="ORF">BOO69_22325</name>
</gene>
<keyword evidence="2" id="KW-1185">Reference proteome</keyword>
<keyword evidence="1" id="KW-0614">Plasmid</keyword>
<accession>A0A1J0WPF8</accession>
<organism evidence="1 2">
    <name type="scientific">Sulfitobacter alexandrii</name>
    <dbReference type="NCBI Taxonomy" id="1917485"/>
    <lineage>
        <taxon>Bacteria</taxon>
        <taxon>Pseudomonadati</taxon>
        <taxon>Pseudomonadota</taxon>
        <taxon>Alphaproteobacteria</taxon>
        <taxon>Rhodobacterales</taxon>
        <taxon>Roseobacteraceae</taxon>
        <taxon>Sulfitobacter</taxon>
    </lineage>
</organism>
<evidence type="ECO:0000313" key="1">
    <source>
        <dbReference type="EMBL" id="APE46273.1"/>
    </source>
</evidence>
<dbReference type="Pfam" id="PF24389">
    <property type="entry name" value="ORC-CDC6-like"/>
    <property type="match status" value="1"/>
</dbReference>
<protein>
    <submittedName>
        <fullName evidence="1">Uncharacterized protein</fullName>
    </submittedName>
</protein>
<dbReference type="InterPro" id="IPR056955">
    <property type="entry name" value="ORC-CDC6-like"/>
</dbReference>
<dbReference type="KEGG" id="suam:BOO69_22325"/>
<reference evidence="1 2" key="1">
    <citation type="submission" date="2016-11" db="EMBL/GenBank/DDBJ databases">
        <title>Complete genome sequence of Sulfitobacter sp. AM1-D1, a toxic bacteria associated with marine dinoflagellate Alexandrium minutum in East China Sea.</title>
        <authorList>
            <person name="Yang Q."/>
            <person name="Zhang X."/>
            <person name="Tian X."/>
        </authorList>
    </citation>
    <scope>NUCLEOTIDE SEQUENCE [LARGE SCALE GENOMIC DNA]</scope>
    <source>
        <strain evidence="1 2">AM1-D1</strain>
        <plasmid evidence="1 2">unnamed5</plasmid>
    </source>
</reference>